<evidence type="ECO:0000313" key="2">
    <source>
        <dbReference type="Proteomes" id="UP000010556"/>
    </source>
</evidence>
<dbReference type="Proteomes" id="UP000010556">
    <property type="component" value="Unassembled WGS sequence"/>
</dbReference>
<dbReference type="GO" id="GO:0031122">
    <property type="term" value="P:cytoplasmic microtubule organization"/>
    <property type="evidence" value="ECO:0007669"/>
    <property type="project" value="TreeGrafter"/>
</dbReference>
<reference evidence="2" key="1">
    <citation type="journal article" date="2013" name="Science">
        <title>Comparative analysis of bat genomes provides insight into the evolution of flight and immunity.</title>
        <authorList>
            <person name="Zhang G."/>
            <person name="Cowled C."/>
            <person name="Shi Z."/>
            <person name="Huang Z."/>
            <person name="Bishop-Lilly K.A."/>
            <person name="Fang X."/>
            <person name="Wynne J.W."/>
            <person name="Xiong Z."/>
            <person name="Baker M.L."/>
            <person name="Zhao W."/>
            <person name="Tachedjian M."/>
            <person name="Zhu Y."/>
            <person name="Zhou P."/>
            <person name="Jiang X."/>
            <person name="Ng J."/>
            <person name="Yang L."/>
            <person name="Wu L."/>
            <person name="Xiao J."/>
            <person name="Feng Y."/>
            <person name="Chen Y."/>
            <person name="Sun X."/>
            <person name="Zhang Y."/>
            <person name="Marsh G.A."/>
            <person name="Crameri G."/>
            <person name="Broder C.C."/>
            <person name="Frey K.G."/>
            <person name="Wang L.F."/>
            <person name="Wang J."/>
        </authorList>
    </citation>
    <scope>NUCLEOTIDE SEQUENCE [LARGE SCALE GENOMIC DNA]</scope>
</reference>
<dbReference type="InterPro" id="IPR036872">
    <property type="entry name" value="CH_dom_sf"/>
</dbReference>
<dbReference type="SUPFAM" id="SSF116907">
    <property type="entry name" value="Hook domain"/>
    <property type="match status" value="1"/>
</dbReference>
<dbReference type="AlphaFoldDB" id="L5LZH4"/>
<dbReference type="GO" id="GO:0005813">
    <property type="term" value="C:centrosome"/>
    <property type="evidence" value="ECO:0007669"/>
    <property type="project" value="TreeGrafter"/>
</dbReference>
<sequence>MLQTDPSPTNQHINNNVHLRIQNLTNLMRNIKTYYQEVLQQLIIINLPNVLLTGKDHQEKV</sequence>
<dbReference type="GO" id="GO:0008017">
    <property type="term" value="F:microtubule binding"/>
    <property type="evidence" value="ECO:0007669"/>
    <property type="project" value="TreeGrafter"/>
</dbReference>
<proteinExistence type="predicted"/>
<name>L5LZH4_MYODS</name>
<dbReference type="Gene3D" id="1.10.418.10">
    <property type="entry name" value="Calponin-like domain"/>
    <property type="match status" value="1"/>
</dbReference>
<dbReference type="PANTHER" id="PTHR18947:SF31">
    <property type="entry name" value="PROTEIN DAPLE"/>
    <property type="match status" value="1"/>
</dbReference>
<dbReference type="EMBL" id="KB106585">
    <property type="protein sequence ID" value="ELK30873.1"/>
    <property type="molecule type" value="Genomic_DNA"/>
</dbReference>
<evidence type="ECO:0000313" key="1">
    <source>
        <dbReference type="EMBL" id="ELK30873.1"/>
    </source>
</evidence>
<accession>L5LZH4</accession>
<protein>
    <submittedName>
        <fullName evidence="1">Protein Daple</fullName>
    </submittedName>
</protein>
<dbReference type="GO" id="GO:0005737">
    <property type="term" value="C:cytoplasm"/>
    <property type="evidence" value="ECO:0007669"/>
    <property type="project" value="TreeGrafter"/>
</dbReference>
<organism evidence="1 2">
    <name type="scientific">Myotis davidii</name>
    <name type="common">David's myotis</name>
    <dbReference type="NCBI Taxonomy" id="225400"/>
    <lineage>
        <taxon>Eukaryota</taxon>
        <taxon>Metazoa</taxon>
        <taxon>Chordata</taxon>
        <taxon>Craniata</taxon>
        <taxon>Vertebrata</taxon>
        <taxon>Euteleostomi</taxon>
        <taxon>Mammalia</taxon>
        <taxon>Eutheria</taxon>
        <taxon>Laurasiatheria</taxon>
        <taxon>Chiroptera</taxon>
        <taxon>Yangochiroptera</taxon>
        <taxon>Vespertilionidae</taxon>
        <taxon>Myotis</taxon>
    </lineage>
</organism>
<gene>
    <name evidence="1" type="ORF">MDA_GLEAN10024861</name>
</gene>
<dbReference type="GO" id="GO:0051959">
    <property type="term" value="F:dynein light intermediate chain binding"/>
    <property type="evidence" value="ECO:0007669"/>
    <property type="project" value="TreeGrafter"/>
</dbReference>
<keyword evidence="2" id="KW-1185">Reference proteome</keyword>
<dbReference type="PANTHER" id="PTHR18947">
    <property type="entry name" value="HOOK PROTEINS"/>
    <property type="match status" value="1"/>
</dbReference>
<dbReference type="GO" id="GO:0030705">
    <property type="term" value="P:cytoskeleton-dependent intracellular transport"/>
    <property type="evidence" value="ECO:0007669"/>
    <property type="project" value="TreeGrafter"/>
</dbReference>